<reference evidence="2 3" key="1">
    <citation type="submission" date="2022-04" db="EMBL/GenBank/DDBJ databases">
        <title>Identification of a novel bacterium isolated from mangrove sediments.</title>
        <authorList>
            <person name="Pan X."/>
        </authorList>
    </citation>
    <scope>NUCLEOTIDE SEQUENCE [LARGE SCALE GENOMIC DNA]</scope>
    <source>
        <strain evidence="2 3">B2638</strain>
    </source>
</reference>
<accession>A0ABT0BVV2</accession>
<gene>
    <name evidence="2" type="ORF">MTR66_20535</name>
</gene>
<proteinExistence type="predicted"/>
<evidence type="ECO:0000313" key="2">
    <source>
        <dbReference type="EMBL" id="MCJ2189182.1"/>
    </source>
</evidence>
<dbReference type="InterPro" id="IPR036388">
    <property type="entry name" value="WH-like_DNA-bd_sf"/>
</dbReference>
<protein>
    <submittedName>
        <fullName evidence="2">Helix-turn-helix domain-containing protein</fullName>
    </submittedName>
</protein>
<sequence length="166" mass="18951">MFPFRDVFRDTVVAYSDHIRKPGKSLPISMNTMQVLKALFSFMDGKTGRCDPSLDTIAKRSKLSHRTVVRQLEVLRREKVIDRMRRTVKTGNGPDEGPKRQQTSNSYFVELANLPIEILRILRQKLGAKLREAKGTHMGSGPVPSGWESGQAPCQRRPQSDWIWET</sequence>
<name>A0ABT0BVV2_9SPHN</name>
<dbReference type="Gene3D" id="1.10.10.10">
    <property type="entry name" value="Winged helix-like DNA-binding domain superfamily/Winged helix DNA-binding domain"/>
    <property type="match status" value="1"/>
</dbReference>
<feature type="region of interest" description="Disordered" evidence="1">
    <location>
        <begin position="133"/>
        <end position="166"/>
    </location>
</feature>
<organism evidence="2 3">
    <name type="scientific">Novosphingobium beihaiensis</name>
    <dbReference type="NCBI Taxonomy" id="2930389"/>
    <lineage>
        <taxon>Bacteria</taxon>
        <taxon>Pseudomonadati</taxon>
        <taxon>Pseudomonadota</taxon>
        <taxon>Alphaproteobacteria</taxon>
        <taxon>Sphingomonadales</taxon>
        <taxon>Sphingomonadaceae</taxon>
        <taxon>Novosphingobium</taxon>
    </lineage>
</organism>
<comment type="caution">
    <text evidence="2">The sequence shown here is derived from an EMBL/GenBank/DDBJ whole genome shotgun (WGS) entry which is preliminary data.</text>
</comment>
<evidence type="ECO:0000313" key="3">
    <source>
        <dbReference type="Proteomes" id="UP001202281"/>
    </source>
</evidence>
<evidence type="ECO:0000256" key="1">
    <source>
        <dbReference type="SAM" id="MobiDB-lite"/>
    </source>
</evidence>
<keyword evidence="3" id="KW-1185">Reference proteome</keyword>
<dbReference type="RefSeq" id="WP_243924465.1">
    <property type="nucleotide sequence ID" value="NZ_JALHLG010000070.1"/>
</dbReference>
<dbReference type="EMBL" id="JALHLG010000070">
    <property type="protein sequence ID" value="MCJ2189182.1"/>
    <property type="molecule type" value="Genomic_DNA"/>
</dbReference>
<dbReference type="Proteomes" id="UP001202281">
    <property type="component" value="Unassembled WGS sequence"/>
</dbReference>
<dbReference type="Pfam" id="PF13730">
    <property type="entry name" value="HTH_36"/>
    <property type="match status" value="1"/>
</dbReference>